<reference evidence="2" key="1">
    <citation type="submission" date="2019-02" db="EMBL/GenBank/DDBJ databases">
        <title>Draft genome sequence of Planktothrix agardhii NIES-905.</title>
        <authorList>
            <person name="Yamaguchi H."/>
            <person name="Suzuki S."/>
            <person name="Kawachi M."/>
        </authorList>
    </citation>
    <scope>NUCLEOTIDE SEQUENCE [LARGE SCALE GENOMIC DNA]</scope>
    <source>
        <strain evidence="2">CCAP 1459/11A</strain>
    </source>
</reference>
<organism evidence="1 2">
    <name type="scientific">Planktothrix agardhii CCAP 1459/11A</name>
    <dbReference type="NCBI Taxonomy" id="282420"/>
    <lineage>
        <taxon>Bacteria</taxon>
        <taxon>Bacillati</taxon>
        <taxon>Cyanobacteriota</taxon>
        <taxon>Cyanophyceae</taxon>
        <taxon>Oscillatoriophycideae</taxon>
        <taxon>Oscillatoriales</taxon>
        <taxon>Microcoleaceae</taxon>
        <taxon>Planktothrix</taxon>
    </lineage>
</organism>
<dbReference type="NCBIfam" id="TIGR02683">
    <property type="entry name" value="upstrm_HI1419"/>
    <property type="match status" value="1"/>
</dbReference>
<name>A0A4P5ZR64_PLAAG</name>
<evidence type="ECO:0000313" key="2">
    <source>
        <dbReference type="Proteomes" id="UP000299794"/>
    </source>
</evidence>
<dbReference type="AlphaFoldDB" id="A0A4P5ZR64"/>
<evidence type="ECO:0000313" key="1">
    <source>
        <dbReference type="EMBL" id="GDZ92385.1"/>
    </source>
</evidence>
<sequence>MNESCNLMGCVKIMEVQPKQVKTYLKPDGTSPFEEWLDAFQDIRGVSLIKKRLRRVELGNLGDYRSVGEGVYEFRIDYGSGYRIYFGQIGLTVILLLCGGDKSSQKEDIKKAKKYWRNYEQTESCHK</sequence>
<evidence type="ECO:0008006" key="3">
    <source>
        <dbReference type="Google" id="ProtNLM"/>
    </source>
</evidence>
<dbReference type="InterPro" id="IPR014056">
    <property type="entry name" value="TypeIITA-like_toxin_pred"/>
</dbReference>
<dbReference type="PANTHER" id="PTHR41791:SF1">
    <property type="entry name" value="SSL7039 PROTEIN"/>
    <property type="match status" value="1"/>
</dbReference>
<dbReference type="PANTHER" id="PTHR41791">
    <property type="entry name" value="SSL7039 PROTEIN"/>
    <property type="match status" value="1"/>
</dbReference>
<dbReference type="EMBL" id="BJCD01000027">
    <property type="protein sequence ID" value="GDZ92385.1"/>
    <property type="molecule type" value="Genomic_DNA"/>
</dbReference>
<gene>
    <name evidence="1" type="ORF">PA905_00800</name>
</gene>
<proteinExistence type="predicted"/>
<dbReference type="PIRSF" id="PIRSF028744">
    <property type="entry name" value="Addict_mod_HI1419"/>
    <property type="match status" value="1"/>
</dbReference>
<protein>
    <recommendedName>
        <fullName evidence="3">Addiction module killer protein</fullName>
    </recommendedName>
</protein>
<accession>A0A4P5ZR64</accession>
<dbReference type="Proteomes" id="UP000299794">
    <property type="component" value="Unassembled WGS sequence"/>
</dbReference>
<comment type="caution">
    <text evidence="1">The sequence shown here is derived from an EMBL/GenBank/DDBJ whole genome shotgun (WGS) entry which is preliminary data.</text>
</comment>